<dbReference type="PROSITE" id="PS50102">
    <property type="entry name" value="RRM"/>
    <property type="match status" value="1"/>
</dbReference>
<protein>
    <recommendedName>
        <fullName evidence="4">RRM domain-containing protein</fullName>
    </recommendedName>
</protein>
<dbReference type="Proteomes" id="UP001159364">
    <property type="component" value="Linkage Group LG05"/>
</dbReference>
<keyword evidence="6" id="KW-1185">Reference proteome</keyword>
<sequence length="224" mass="23716">MAFLSKVGNILTPASSKQINAKFASSRPSIFQVIKARVIMDHEIGRSRGFGFVNYTSSEKASNVIQALDGGNFGGNNSNAACGMYRSSESYDGNTSGDNYKSEENFGSYSSNPGQNVNYSSVGSTGAFDNSMRNFKVNGSSGDNSDNYASGGFGGGFDGNSGLGLGGGESSNIGEVAKGFNEDDSLESDVKNKPLEENYRDEDDDRDDFVKRVGELHQDVAFGG</sequence>
<gene>
    <name evidence="5" type="ORF">K2173_010440</name>
</gene>
<evidence type="ECO:0000259" key="4">
    <source>
        <dbReference type="PROSITE" id="PS50102"/>
    </source>
</evidence>
<feature type="compositionally biased region" description="Basic and acidic residues" evidence="3">
    <location>
        <begin position="188"/>
        <end position="198"/>
    </location>
</feature>
<evidence type="ECO:0000256" key="3">
    <source>
        <dbReference type="SAM" id="MobiDB-lite"/>
    </source>
</evidence>
<proteinExistence type="predicted"/>
<accession>A0AAV8TFN4</accession>
<keyword evidence="1 2" id="KW-0694">RNA-binding</keyword>
<dbReference type="InterPro" id="IPR035979">
    <property type="entry name" value="RBD_domain_sf"/>
</dbReference>
<organism evidence="5 6">
    <name type="scientific">Erythroxylum novogranatense</name>
    <dbReference type="NCBI Taxonomy" id="1862640"/>
    <lineage>
        <taxon>Eukaryota</taxon>
        <taxon>Viridiplantae</taxon>
        <taxon>Streptophyta</taxon>
        <taxon>Embryophyta</taxon>
        <taxon>Tracheophyta</taxon>
        <taxon>Spermatophyta</taxon>
        <taxon>Magnoliopsida</taxon>
        <taxon>eudicotyledons</taxon>
        <taxon>Gunneridae</taxon>
        <taxon>Pentapetalae</taxon>
        <taxon>rosids</taxon>
        <taxon>fabids</taxon>
        <taxon>Malpighiales</taxon>
        <taxon>Erythroxylaceae</taxon>
        <taxon>Erythroxylum</taxon>
    </lineage>
</organism>
<dbReference type="PANTHER" id="PTHR48027">
    <property type="entry name" value="HETEROGENEOUS NUCLEAR RIBONUCLEOPROTEIN 87F-RELATED"/>
    <property type="match status" value="1"/>
</dbReference>
<feature type="domain" description="RRM" evidence="4">
    <location>
        <begin position="7"/>
        <end position="76"/>
    </location>
</feature>
<dbReference type="Pfam" id="PF00076">
    <property type="entry name" value="RRM_1"/>
    <property type="match status" value="1"/>
</dbReference>
<dbReference type="EMBL" id="JAIWQS010000005">
    <property type="protein sequence ID" value="KAJ8764974.1"/>
    <property type="molecule type" value="Genomic_DNA"/>
</dbReference>
<feature type="region of interest" description="Disordered" evidence="3">
    <location>
        <begin position="92"/>
        <end position="118"/>
    </location>
</feature>
<comment type="caution">
    <text evidence="5">The sequence shown here is derived from an EMBL/GenBank/DDBJ whole genome shotgun (WGS) entry which is preliminary data.</text>
</comment>
<reference evidence="5 6" key="1">
    <citation type="submission" date="2021-09" db="EMBL/GenBank/DDBJ databases">
        <title>Genomic insights and catalytic innovation underlie evolution of tropane alkaloids biosynthesis.</title>
        <authorList>
            <person name="Wang Y.-J."/>
            <person name="Tian T."/>
            <person name="Huang J.-P."/>
            <person name="Huang S.-X."/>
        </authorList>
    </citation>
    <scope>NUCLEOTIDE SEQUENCE [LARGE SCALE GENOMIC DNA]</scope>
    <source>
        <strain evidence="5">KIB-2018</strain>
        <tissue evidence="5">Leaf</tissue>
    </source>
</reference>
<evidence type="ECO:0000256" key="1">
    <source>
        <dbReference type="ARBA" id="ARBA00022884"/>
    </source>
</evidence>
<evidence type="ECO:0000313" key="6">
    <source>
        <dbReference type="Proteomes" id="UP001159364"/>
    </source>
</evidence>
<evidence type="ECO:0000256" key="2">
    <source>
        <dbReference type="PROSITE-ProRule" id="PRU00176"/>
    </source>
</evidence>
<dbReference type="AlphaFoldDB" id="A0AAV8TFN4"/>
<dbReference type="InterPro" id="IPR012677">
    <property type="entry name" value="Nucleotide-bd_a/b_plait_sf"/>
</dbReference>
<dbReference type="InterPro" id="IPR052462">
    <property type="entry name" value="SLIRP/GR-RBP-like"/>
</dbReference>
<dbReference type="GO" id="GO:0003723">
    <property type="term" value="F:RNA binding"/>
    <property type="evidence" value="ECO:0007669"/>
    <property type="project" value="UniProtKB-UniRule"/>
</dbReference>
<evidence type="ECO:0000313" key="5">
    <source>
        <dbReference type="EMBL" id="KAJ8764974.1"/>
    </source>
</evidence>
<dbReference type="SUPFAM" id="SSF54928">
    <property type="entry name" value="RNA-binding domain, RBD"/>
    <property type="match status" value="1"/>
</dbReference>
<feature type="region of interest" description="Disordered" evidence="3">
    <location>
        <begin position="174"/>
        <end position="207"/>
    </location>
</feature>
<dbReference type="Gene3D" id="3.30.70.330">
    <property type="match status" value="1"/>
</dbReference>
<dbReference type="InterPro" id="IPR000504">
    <property type="entry name" value="RRM_dom"/>
</dbReference>
<name>A0AAV8TFN4_9ROSI</name>